<protein>
    <submittedName>
        <fullName evidence="1">Uncharacterized protein</fullName>
    </submittedName>
</protein>
<dbReference type="EMBL" id="CAJOBE010066214">
    <property type="protein sequence ID" value="CAF4401988.1"/>
    <property type="molecule type" value="Genomic_DNA"/>
</dbReference>
<proteinExistence type="predicted"/>
<feature type="non-terminal residue" evidence="1">
    <location>
        <position position="60"/>
    </location>
</feature>
<accession>A0A820PDU3</accession>
<feature type="non-terminal residue" evidence="1">
    <location>
        <position position="1"/>
    </location>
</feature>
<name>A0A820PDU3_9BILA</name>
<evidence type="ECO:0000313" key="1">
    <source>
        <dbReference type="EMBL" id="CAF4401988.1"/>
    </source>
</evidence>
<gene>
    <name evidence="1" type="ORF">FNK824_LOCUS43984</name>
</gene>
<comment type="caution">
    <text evidence="1">The sequence shown here is derived from an EMBL/GenBank/DDBJ whole genome shotgun (WGS) entry which is preliminary data.</text>
</comment>
<evidence type="ECO:0000313" key="2">
    <source>
        <dbReference type="Proteomes" id="UP000663874"/>
    </source>
</evidence>
<sequence length="60" mass="6466">RNNNSAIEWISVFSQLIASGVIDTKNNSPLLNTVLDMLGVLVHGIVPAEGPVEASRIYMT</sequence>
<organism evidence="1 2">
    <name type="scientific">Rotaria sordida</name>
    <dbReference type="NCBI Taxonomy" id="392033"/>
    <lineage>
        <taxon>Eukaryota</taxon>
        <taxon>Metazoa</taxon>
        <taxon>Spiralia</taxon>
        <taxon>Gnathifera</taxon>
        <taxon>Rotifera</taxon>
        <taxon>Eurotatoria</taxon>
        <taxon>Bdelloidea</taxon>
        <taxon>Philodinida</taxon>
        <taxon>Philodinidae</taxon>
        <taxon>Rotaria</taxon>
    </lineage>
</organism>
<dbReference type="Proteomes" id="UP000663874">
    <property type="component" value="Unassembled WGS sequence"/>
</dbReference>
<reference evidence="1" key="1">
    <citation type="submission" date="2021-02" db="EMBL/GenBank/DDBJ databases">
        <authorList>
            <person name="Nowell W R."/>
        </authorList>
    </citation>
    <scope>NUCLEOTIDE SEQUENCE</scope>
</reference>
<dbReference type="AlphaFoldDB" id="A0A820PDU3"/>